<name>A0A9Q0L1C4_9MAGN</name>
<dbReference type="AlphaFoldDB" id="A0A9Q0L1C4"/>
<keyword evidence="2" id="KW-1185">Reference proteome</keyword>
<reference evidence="1" key="1">
    <citation type="journal article" date="2023" name="Plant J.">
        <title>The genome of the king protea, Protea cynaroides.</title>
        <authorList>
            <person name="Chang J."/>
            <person name="Duong T.A."/>
            <person name="Schoeman C."/>
            <person name="Ma X."/>
            <person name="Roodt D."/>
            <person name="Barker N."/>
            <person name="Li Z."/>
            <person name="Van de Peer Y."/>
            <person name="Mizrachi E."/>
        </authorList>
    </citation>
    <scope>NUCLEOTIDE SEQUENCE</scope>
    <source>
        <tissue evidence="1">Young leaves</tissue>
    </source>
</reference>
<evidence type="ECO:0000313" key="2">
    <source>
        <dbReference type="Proteomes" id="UP001141806"/>
    </source>
</evidence>
<dbReference type="EMBL" id="JAMYWD010000001">
    <property type="protein sequence ID" value="KAJ4980693.1"/>
    <property type="molecule type" value="Genomic_DNA"/>
</dbReference>
<evidence type="ECO:0000313" key="1">
    <source>
        <dbReference type="EMBL" id="KAJ4980693.1"/>
    </source>
</evidence>
<protein>
    <submittedName>
        <fullName evidence="1">Uncharacterized protein</fullName>
    </submittedName>
</protein>
<organism evidence="1 2">
    <name type="scientific">Protea cynaroides</name>
    <dbReference type="NCBI Taxonomy" id="273540"/>
    <lineage>
        <taxon>Eukaryota</taxon>
        <taxon>Viridiplantae</taxon>
        <taxon>Streptophyta</taxon>
        <taxon>Embryophyta</taxon>
        <taxon>Tracheophyta</taxon>
        <taxon>Spermatophyta</taxon>
        <taxon>Magnoliopsida</taxon>
        <taxon>Proteales</taxon>
        <taxon>Proteaceae</taxon>
        <taxon>Protea</taxon>
    </lineage>
</organism>
<accession>A0A9Q0L1C4</accession>
<gene>
    <name evidence="1" type="ORF">NE237_031530</name>
</gene>
<dbReference type="Proteomes" id="UP001141806">
    <property type="component" value="Unassembled WGS sequence"/>
</dbReference>
<comment type="caution">
    <text evidence="1">The sequence shown here is derived from an EMBL/GenBank/DDBJ whole genome shotgun (WGS) entry which is preliminary data.</text>
</comment>
<proteinExistence type="predicted"/>
<sequence length="143" mass="16034">MRFGSLLTQGCESFRSRPLTLPFAHIHSAALLEPGITELKGGASTPPKNSRKPQPVRERVFQESLCCSRGIHVKTRSGFDCAEHNDDLITIVVPSRDLNQLAKSAVELKCYKRHAMELLIVVLQSYHHERGLWGHDATEYDLA</sequence>